<dbReference type="InterPro" id="IPR036291">
    <property type="entry name" value="NAD(P)-bd_dom_sf"/>
</dbReference>
<keyword evidence="3" id="KW-0472">Membrane</keyword>
<keyword evidence="6" id="KW-1185">Reference proteome</keyword>
<sequence>MLRTLEAGLVRLVGWLAHRPRAERQWVAVLMDVVLLIAAVWFAWLLRTGEWNFAGHGPIVLVLVAMLFWFPLVLWRRTYASLLRFAGGRTMAGLAITCALLAIPTVVIFTIMGVQGVPRTMGLLLPIIFLSLLCVSRLAIRFVLTEFVALANSSEERRNVCIYGAGWAGKQLALALRHEPRARLVAFLSDDARLDGQLIDGIPVYDSGTIEALVGGLHVDEILLAIPELSRNRRRQIIETMANLSVHVRTLPSFGEIIDGSVTLNDLRDVEVEELLGRDQVPPRQELLEATITDKVVMVTGAGGSIGSELAIQIAALRPRRLILVEMSEFGLYTIEQQIGWQLQLRGEAGAIELVPELANVADRDAIGRVMAMHHPDTVFHAAAYKHVPLVEANPIAGIANNVLGTLHTALAAKAEGVTSFVLISTDKAVRPTNIMGASKRVCELVLQAIADEGGQTCFSMVRFGNVLGSSGSVVPLFKQQIAQGGPITLTHREVTRYFMTIPEAATLVIQAAAMARGGEVFVLDMGKSVRIIDLARSMVHLTGLTVRDEANPEGDIEIVEVGLRPGEKLYEELLIGNSPRQTDHPRILQAHEHFRPWAETEPQLAILADRLRRGDAAGALAHVRLMVPEYVATDQESADADAGDDAAGLTEPAPNRRVAL</sequence>
<feature type="transmembrane region" description="Helical" evidence="3">
    <location>
        <begin position="92"/>
        <end position="111"/>
    </location>
</feature>
<comment type="similarity">
    <text evidence="1">Belongs to the polysaccharide synthase family.</text>
</comment>
<evidence type="ECO:0000256" key="1">
    <source>
        <dbReference type="ARBA" id="ARBA00007430"/>
    </source>
</evidence>
<protein>
    <submittedName>
        <fullName evidence="5">Nucleoside-diphosphate sugar epimerase/dehydratase</fullName>
    </submittedName>
</protein>
<dbReference type="Pfam" id="PF02719">
    <property type="entry name" value="Polysacc_synt_2"/>
    <property type="match status" value="1"/>
</dbReference>
<dbReference type="CDD" id="cd05237">
    <property type="entry name" value="UDP_invert_4-6DH_SDR_e"/>
    <property type="match status" value="1"/>
</dbReference>
<feature type="region of interest" description="Disordered" evidence="2">
    <location>
        <begin position="637"/>
        <end position="661"/>
    </location>
</feature>
<dbReference type="RefSeq" id="WP_215353290.1">
    <property type="nucleotide sequence ID" value="NZ_BAAAFE010000007.1"/>
</dbReference>
<evidence type="ECO:0000256" key="2">
    <source>
        <dbReference type="SAM" id="MobiDB-lite"/>
    </source>
</evidence>
<evidence type="ECO:0000256" key="3">
    <source>
        <dbReference type="SAM" id="Phobius"/>
    </source>
</evidence>
<accession>A0ABN1M4H0</accession>
<feature type="transmembrane region" description="Helical" evidence="3">
    <location>
        <begin position="123"/>
        <end position="144"/>
    </location>
</feature>
<dbReference type="InterPro" id="IPR051203">
    <property type="entry name" value="Polysaccharide_Synthase-Rel"/>
</dbReference>
<gene>
    <name evidence="5" type="ORF">GCM10009115_17290</name>
</gene>
<proteinExistence type="inferred from homology"/>
<dbReference type="PANTHER" id="PTHR43318">
    <property type="entry name" value="UDP-N-ACETYLGLUCOSAMINE 4,6-DEHYDRATASE"/>
    <property type="match status" value="1"/>
</dbReference>
<evidence type="ECO:0000259" key="4">
    <source>
        <dbReference type="Pfam" id="PF02719"/>
    </source>
</evidence>
<feature type="domain" description="Polysaccharide biosynthesis protein CapD-like" evidence="4">
    <location>
        <begin position="297"/>
        <end position="591"/>
    </location>
</feature>
<keyword evidence="3" id="KW-1133">Transmembrane helix</keyword>
<name>A0ABN1M4H0_9SPHN</name>
<evidence type="ECO:0000313" key="5">
    <source>
        <dbReference type="EMBL" id="GAA0864106.1"/>
    </source>
</evidence>
<dbReference type="Proteomes" id="UP001500738">
    <property type="component" value="Unassembled WGS sequence"/>
</dbReference>
<dbReference type="PANTHER" id="PTHR43318:SF1">
    <property type="entry name" value="POLYSACCHARIDE BIOSYNTHESIS PROTEIN EPSC-RELATED"/>
    <property type="match status" value="1"/>
</dbReference>
<dbReference type="InterPro" id="IPR003869">
    <property type="entry name" value="Polysac_CapD-like"/>
</dbReference>
<organism evidence="5 6">
    <name type="scientific">Sphingopyxis soli</name>
    <dbReference type="NCBI Taxonomy" id="592051"/>
    <lineage>
        <taxon>Bacteria</taxon>
        <taxon>Pseudomonadati</taxon>
        <taxon>Pseudomonadota</taxon>
        <taxon>Alphaproteobacteria</taxon>
        <taxon>Sphingomonadales</taxon>
        <taxon>Sphingomonadaceae</taxon>
        <taxon>Sphingopyxis</taxon>
    </lineage>
</organism>
<feature type="transmembrane region" description="Helical" evidence="3">
    <location>
        <begin position="26"/>
        <end position="46"/>
    </location>
</feature>
<keyword evidence="3" id="KW-0812">Transmembrane</keyword>
<dbReference type="SUPFAM" id="SSF51735">
    <property type="entry name" value="NAD(P)-binding Rossmann-fold domains"/>
    <property type="match status" value="2"/>
</dbReference>
<feature type="transmembrane region" description="Helical" evidence="3">
    <location>
        <begin position="53"/>
        <end position="72"/>
    </location>
</feature>
<evidence type="ECO:0000313" key="6">
    <source>
        <dbReference type="Proteomes" id="UP001500738"/>
    </source>
</evidence>
<dbReference type="Gene3D" id="3.40.50.720">
    <property type="entry name" value="NAD(P)-binding Rossmann-like Domain"/>
    <property type="match status" value="2"/>
</dbReference>
<comment type="caution">
    <text evidence="5">The sequence shown here is derived from an EMBL/GenBank/DDBJ whole genome shotgun (WGS) entry which is preliminary data.</text>
</comment>
<reference evidence="5 6" key="1">
    <citation type="journal article" date="2019" name="Int. J. Syst. Evol. Microbiol.">
        <title>The Global Catalogue of Microorganisms (GCM) 10K type strain sequencing project: providing services to taxonomists for standard genome sequencing and annotation.</title>
        <authorList>
            <consortium name="The Broad Institute Genomics Platform"/>
            <consortium name="The Broad Institute Genome Sequencing Center for Infectious Disease"/>
            <person name="Wu L."/>
            <person name="Ma J."/>
        </authorList>
    </citation>
    <scope>NUCLEOTIDE SEQUENCE [LARGE SCALE GENOMIC DNA]</scope>
    <source>
        <strain evidence="5 6">JCM 15910</strain>
    </source>
</reference>
<dbReference type="EMBL" id="BAAAFE010000007">
    <property type="protein sequence ID" value="GAA0864106.1"/>
    <property type="molecule type" value="Genomic_DNA"/>
</dbReference>